<sequence>MMCMLDVLLSGTRSKLFAGIQLLKTCIECTIPSILLKKASTSSSEKSDPSASLGAIHQDLLQLERVLAVVEALLVMAPINIRELSEGTYHSWQGVVECPWLANSDREKMMKWSAQDVAIGFLLLALLMTTGQSLGDGGQYQQLPHRQLLDPEWETSNPKWALSFFGDKFGELAANLTSGWIKTQNVFSKNKLQEIPERSWRQWKAFIEDAIIKGKYLTQEVTQSDFYKCAKSRWSQCVEQMKGLPLAVPWCTIVLRWECELSTGNRQWNATYPWSSLQ</sequence>
<evidence type="ECO:0000313" key="1">
    <source>
        <dbReference type="EMBL" id="KAJ4973655.1"/>
    </source>
</evidence>
<reference evidence="1" key="1">
    <citation type="journal article" date="2023" name="Plant J.">
        <title>The genome of the king protea, Protea cynaroides.</title>
        <authorList>
            <person name="Chang J."/>
            <person name="Duong T.A."/>
            <person name="Schoeman C."/>
            <person name="Ma X."/>
            <person name="Roodt D."/>
            <person name="Barker N."/>
            <person name="Li Z."/>
            <person name="Van de Peer Y."/>
            <person name="Mizrachi E."/>
        </authorList>
    </citation>
    <scope>NUCLEOTIDE SEQUENCE</scope>
    <source>
        <tissue evidence="1">Young leaves</tissue>
    </source>
</reference>
<comment type="caution">
    <text evidence="1">The sequence shown here is derived from an EMBL/GenBank/DDBJ whole genome shotgun (WGS) entry which is preliminary data.</text>
</comment>
<evidence type="ECO:0000313" key="2">
    <source>
        <dbReference type="Proteomes" id="UP001141806"/>
    </source>
</evidence>
<gene>
    <name evidence="1" type="ORF">NE237_006829</name>
</gene>
<accession>A0A9Q0KNB3</accession>
<protein>
    <submittedName>
        <fullName evidence="1">Uncharacterized protein</fullName>
    </submittedName>
</protein>
<name>A0A9Q0KNB3_9MAGN</name>
<dbReference type="EMBL" id="JAMYWD010000004">
    <property type="protein sequence ID" value="KAJ4973655.1"/>
    <property type="molecule type" value="Genomic_DNA"/>
</dbReference>
<organism evidence="1 2">
    <name type="scientific">Protea cynaroides</name>
    <dbReference type="NCBI Taxonomy" id="273540"/>
    <lineage>
        <taxon>Eukaryota</taxon>
        <taxon>Viridiplantae</taxon>
        <taxon>Streptophyta</taxon>
        <taxon>Embryophyta</taxon>
        <taxon>Tracheophyta</taxon>
        <taxon>Spermatophyta</taxon>
        <taxon>Magnoliopsida</taxon>
        <taxon>Proteales</taxon>
        <taxon>Proteaceae</taxon>
        <taxon>Protea</taxon>
    </lineage>
</organism>
<proteinExistence type="predicted"/>
<dbReference type="AlphaFoldDB" id="A0A9Q0KNB3"/>
<keyword evidence="2" id="KW-1185">Reference proteome</keyword>
<dbReference type="Proteomes" id="UP001141806">
    <property type="component" value="Unassembled WGS sequence"/>
</dbReference>